<keyword evidence="4 6" id="KW-1133">Transmembrane helix</keyword>
<evidence type="ECO:0000313" key="8">
    <source>
        <dbReference type="EMBL" id="RKD15046.1"/>
    </source>
</evidence>
<dbReference type="Pfam" id="PF12698">
    <property type="entry name" value="ABC2_membrane_3"/>
    <property type="match status" value="1"/>
</dbReference>
<feature type="domain" description="ABC-2 type transporter transmembrane" evidence="7">
    <location>
        <begin position="19"/>
        <end position="411"/>
    </location>
</feature>
<evidence type="ECO:0000313" key="9">
    <source>
        <dbReference type="Proteomes" id="UP000283433"/>
    </source>
</evidence>
<feature type="transmembrane region" description="Helical" evidence="6">
    <location>
        <begin position="297"/>
        <end position="317"/>
    </location>
</feature>
<feature type="transmembrane region" description="Helical" evidence="6">
    <location>
        <begin position="391"/>
        <end position="414"/>
    </location>
</feature>
<feature type="transmembrane region" description="Helical" evidence="6">
    <location>
        <begin position="364"/>
        <end position="385"/>
    </location>
</feature>
<proteinExistence type="predicted"/>
<gene>
    <name evidence="8" type="ORF">BCY91_05820</name>
</gene>
<dbReference type="RefSeq" id="WP_120181911.1">
    <property type="nucleotide sequence ID" value="NZ_MBTA01000025.1"/>
</dbReference>
<dbReference type="InterPro" id="IPR051449">
    <property type="entry name" value="ABC-2_transporter_component"/>
</dbReference>
<dbReference type="SUPFAM" id="SSF53850">
    <property type="entry name" value="Periplasmic binding protein-like II"/>
    <property type="match status" value="1"/>
</dbReference>
<keyword evidence="2" id="KW-1003">Cell membrane</keyword>
<dbReference type="Gene3D" id="3.40.190.10">
    <property type="entry name" value="Periplasmic binding protein-like II"/>
    <property type="match status" value="1"/>
</dbReference>
<dbReference type="GO" id="GO:0005886">
    <property type="term" value="C:plasma membrane"/>
    <property type="evidence" value="ECO:0007669"/>
    <property type="project" value="UniProtKB-SubCell"/>
</dbReference>
<feature type="transmembrane region" description="Helical" evidence="6">
    <location>
        <begin position="337"/>
        <end position="357"/>
    </location>
</feature>
<feature type="transmembrane region" description="Helical" evidence="6">
    <location>
        <begin position="21"/>
        <end position="43"/>
    </location>
</feature>
<dbReference type="AlphaFoldDB" id="A0A419S4L2"/>
<organism evidence="8 9">
    <name type="scientific">Pelobium manganitolerans</name>
    <dbReference type="NCBI Taxonomy" id="1842495"/>
    <lineage>
        <taxon>Bacteria</taxon>
        <taxon>Pseudomonadati</taxon>
        <taxon>Bacteroidota</taxon>
        <taxon>Sphingobacteriia</taxon>
        <taxon>Sphingobacteriales</taxon>
        <taxon>Sphingobacteriaceae</taxon>
        <taxon>Pelobium</taxon>
    </lineage>
</organism>
<feature type="transmembrane region" description="Helical" evidence="6">
    <location>
        <begin position="174"/>
        <end position="197"/>
    </location>
</feature>
<dbReference type="Proteomes" id="UP000283433">
    <property type="component" value="Unassembled WGS sequence"/>
</dbReference>
<accession>A0A419S4L2</accession>
<evidence type="ECO:0000256" key="5">
    <source>
        <dbReference type="ARBA" id="ARBA00023136"/>
    </source>
</evidence>
<dbReference type="InterPro" id="IPR013525">
    <property type="entry name" value="ABC2_TM"/>
</dbReference>
<dbReference type="PANTHER" id="PTHR30294">
    <property type="entry name" value="MEMBRANE COMPONENT OF ABC TRANSPORTER YHHJ-RELATED"/>
    <property type="match status" value="1"/>
</dbReference>
<protein>
    <submittedName>
        <fullName evidence="8">ABC transporter permease</fullName>
    </submittedName>
</protein>
<evidence type="ECO:0000256" key="6">
    <source>
        <dbReference type="SAM" id="Phobius"/>
    </source>
</evidence>
<evidence type="ECO:0000256" key="3">
    <source>
        <dbReference type="ARBA" id="ARBA00022692"/>
    </source>
</evidence>
<evidence type="ECO:0000259" key="7">
    <source>
        <dbReference type="Pfam" id="PF12698"/>
    </source>
</evidence>
<keyword evidence="3 6" id="KW-0812">Transmembrane</keyword>
<keyword evidence="5 6" id="KW-0472">Membrane</keyword>
<dbReference type="GO" id="GO:0140359">
    <property type="term" value="F:ABC-type transporter activity"/>
    <property type="evidence" value="ECO:0007669"/>
    <property type="project" value="InterPro"/>
</dbReference>
<keyword evidence="9" id="KW-1185">Reference proteome</keyword>
<comment type="subcellular location">
    <subcellularLocation>
        <location evidence="1">Cell membrane</location>
        <topology evidence="1">Multi-pass membrane protein</topology>
    </subcellularLocation>
</comment>
<reference evidence="8 9" key="1">
    <citation type="submission" date="2016-07" db="EMBL/GenBank/DDBJ databases">
        <title>Genome of Pelobium manganitolerans.</title>
        <authorList>
            <person name="Wu S."/>
            <person name="Wang G."/>
        </authorList>
    </citation>
    <scope>NUCLEOTIDE SEQUENCE [LARGE SCALE GENOMIC DNA]</scope>
    <source>
        <strain evidence="8 9">YS-25</strain>
    </source>
</reference>
<name>A0A419S4L2_9SPHI</name>
<dbReference type="EMBL" id="MBTA01000025">
    <property type="protein sequence ID" value="RKD15046.1"/>
    <property type="molecule type" value="Genomic_DNA"/>
</dbReference>
<comment type="caution">
    <text evidence="8">The sequence shown here is derived from an EMBL/GenBank/DDBJ whole genome shotgun (WGS) entry which is preliminary data.</text>
</comment>
<sequence length="438" mass="48970">MNKVLLIIQREYLSRVKKKSFLLLTFLVPSLFIGMYVAIFFIYKHNDDNAKRFHVIDESGIFQNQFKDQKNLSFDYPQHSYGEAKKTARKHKDVFILHISPDFEKTGNVEIIGEKKPGIALLSDVENQMEDILRNKKLLAAGIDTAVLNNTKSKVNINAKQLTDEGEKDASVGATYAVGFLGAFLIYLALFIYGAQVMRGVIEEKTSRIVEVIVSSVKPFQLMLGKILGIGAVGLTQFLLWILLSTGLSAIGTNMLSSGDKDAVKTELKDTKNDLKAETSVQKGDAAKQFFKAAETINFTFIISTFIFYFIGGYLLYSALFAAVGSAVDSETETQQFMLPITLPLIFTFILGMNVVVNNPDSSLSFWLSVIPFTSPIAMMIRIPFGVPDWQLALSAILLIAGFVFTTWVASRIYRVGILMHGKKITYKELAKWFSYKE</sequence>
<evidence type="ECO:0000256" key="2">
    <source>
        <dbReference type="ARBA" id="ARBA00022475"/>
    </source>
</evidence>
<evidence type="ECO:0000256" key="4">
    <source>
        <dbReference type="ARBA" id="ARBA00022989"/>
    </source>
</evidence>
<dbReference type="OrthoDB" id="9768837at2"/>
<dbReference type="PANTHER" id="PTHR30294:SF29">
    <property type="entry name" value="MULTIDRUG ABC TRANSPORTER PERMEASE YBHS-RELATED"/>
    <property type="match status" value="1"/>
</dbReference>
<evidence type="ECO:0000256" key="1">
    <source>
        <dbReference type="ARBA" id="ARBA00004651"/>
    </source>
</evidence>